<dbReference type="CDD" id="cd07033">
    <property type="entry name" value="TPP_PYR_DXS_TK_like"/>
    <property type="match status" value="1"/>
</dbReference>
<name>A0A8H6E3Q5_PETAA</name>
<dbReference type="Gene3D" id="3.40.50.920">
    <property type="match status" value="1"/>
</dbReference>
<evidence type="ECO:0000313" key="10">
    <source>
        <dbReference type="EMBL" id="KAF5857220.1"/>
    </source>
</evidence>
<dbReference type="Pfam" id="PF02779">
    <property type="entry name" value="Transket_pyr"/>
    <property type="match status" value="1"/>
</dbReference>
<dbReference type="GO" id="GO:0005829">
    <property type="term" value="C:cytosol"/>
    <property type="evidence" value="ECO:0007669"/>
    <property type="project" value="TreeGrafter"/>
</dbReference>
<protein>
    <recommendedName>
        <fullName evidence="9">Transketolase-like pyrimidine-binding domain-containing protein</fullName>
    </recommendedName>
</protein>
<keyword evidence="5" id="KW-0808">Transferase</keyword>
<evidence type="ECO:0000256" key="5">
    <source>
        <dbReference type="ARBA" id="ARBA00022679"/>
    </source>
</evidence>
<evidence type="ECO:0000256" key="7">
    <source>
        <dbReference type="ARBA" id="ARBA00022842"/>
    </source>
</evidence>
<comment type="cofactor">
    <cofactor evidence="1">
        <name>Co(2+)</name>
        <dbReference type="ChEBI" id="CHEBI:48828"/>
    </cofactor>
</comment>
<evidence type="ECO:0000256" key="1">
    <source>
        <dbReference type="ARBA" id="ARBA00001941"/>
    </source>
</evidence>
<dbReference type="PANTHER" id="PTHR43522">
    <property type="entry name" value="TRANSKETOLASE"/>
    <property type="match status" value="1"/>
</dbReference>
<evidence type="ECO:0000256" key="8">
    <source>
        <dbReference type="ARBA" id="ARBA00023052"/>
    </source>
</evidence>
<keyword evidence="6" id="KW-0479">Metal-binding</keyword>
<dbReference type="InterPro" id="IPR020826">
    <property type="entry name" value="Transketolase_BS"/>
</dbReference>
<dbReference type="Proteomes" id="UP000541154">
    <property type="component" value="Unassembled WGS sequence"/>
</dbReference>
<dbReference type="SMART" id="SM00861">
    <property type="entry name" value="Transket_pyr"/>
    <property type="match status" value="1"/>
</dbReference>
<organism evidence="10 11">
    <name type="scientific">Petromyces alliaceus</name>
    <name type="common">Aspergillus alliaceus</name>
    <dbReference type="NCBI Taxonomy" id="209559"/>
    <lineage>
        <taxon>Eukaryota</taxon>
        <taxon>Fungi</taxon>
        <taxon>Dikarya</taxon>
        <taxon>Ascomycota</taxon>
        <taxon>Pezizomycotina</taxon>
        <taxon>Eurotiomycetes</taxon>
        <taxon>Eurotiomycetidae</taxon>
        <taxon>Eurotiales</taxon>
        <taxon>Aspergillaceae</taxon>
        <taxon>Aspergillus</taxon>
        <taxon>Aspergillus subgen. Circumdati</taxon>
    </lineage>
</organism>
<dbReference type="EMBL" id="SPNV01000269">
    <property type="protein sequence ID" value="KAF5857220.1"/>
    <property type="molecule type" value="Genomic_DNA"/>
</dbReference>
<comment type="cofactor">
    <cofactor evidence="2">
        <name>Mg(2+)</name>
        <dbReference type="ChEBI" id="CHEBI:18420"/>
    </cofactor>
</comment>
<dbReference type="AlphaFoldDB" id="A0A8H6E3Q5"/>
<dbReference type="GO" id="GO:0005634">
    <property type="term" value="C:nucleus"/>
    <property type="evidence" value="ECO:0007669"/>
    <property type="project" value="TreeGrafter"/>
</dbReference>
<keyword evidence="7" id="KW-0460">Magnesium</keyword>
<dbReference type="InterPro" id="IPR055152">
    <property type="entry name" value="Transketolase-like_C_2"/>
</dbReference>
<evidence type="ECO:0000256" key="4">
    <source>
        <dbReference type="ARBA" id="ARBA00007131"/>
    </source>
</evidence>
<dbReference type="GO" id="GO:0046872">
    <property type="term" value="F:metal ion binding"/>
    <property type="evidence" value="ECO:0007669"/>
    <property type="project" value="UniProtKB-KW"/>
</dbReference>
<dbReference type="GO" id="GO:0006098">
    <property type="term" value="P:pentose-phosphate shunt"/>
    <property type="evidence" value="ECO:0007669"/>
    <property type="project" value="TreeGrafter"/>
</dbReference>
<dbReference type="CDD" id="cd02012">
    <property type="entry name" value="TPP_TK"/>
    <property type="match status" value="1"/>
</dbReference>
<keyword evidence="8" id="KW-0786">Thiamine pyrophosphate</keyword>
<reference evidence="10 11" key="1">
    <citation type="submission" date="2019-04" db="EMBL/GenBank/DDBJ databases">
        <title>Aspergillus burnettii sp. nov., novel species from soil in southeast Queensland.</title>
        <authorList>
            <person name="Gilchrist C.L.M."/>
            <person name="Pitt J.I."/>
            <person name="Lange L."/>
            <person name="Lacey H.J."/>
            <person name="Vuong D."/>
            <person name="Midgley D.J."/>
            <person name="Greenfield P."/>
            <person name="Bradbury M."/>
            <person name="Lacey E."/>
            <person name="Busk P.K."/>
            <person name="Pilgaard B."/>
            <person name="Chooi Y.H."/>
            <person name="Piggott A.M."/>
        </authorList>
    </citation>
    <scope>NUCLEOTIDE SEQUENCE [LARGE SCALE GENOMIC DNA]</scope>
    <source>
        <strain evidence="10 11">FRR 5400</strain>
    </source>
</reference>
<dbReference type="InterPro" id="IPR029061">
    <property type="entry name" value="THDP-binding"/>
</dbReference>
<dbReference type="InterPro" id="IPR009014">
    <property type="entry name" value="Transketo_C/PFOR_II"/>
</dbReference>
<gene>
    <name evidence="10" type="ORF">ETB97_006062</name>
</gene>
<evidence type="ECO:0000256" key="6">
    <source>
        <dbReference type="ARBA" id="ARBA00022723"/>
    </source>
</evidence>
<comment type="similarity">
    <text evidence="4">Belongs to the transketolase family.</text>
</comment>
<dbReference type="PANTHER" id="PTHR43522:SF6">
    <property type="entry name" value="TRANSKETOLASE-LIKE PYRIMIDINE-BINDING DOMAIN-CONTAINING PROTEIN-RELATED"/>
    <property type="match status" value="1"/>
</dbReference>
<dbReference type="InterPro" id="IPR005474">
    <property type="entry name" value="Transketolase_N"/>
</dbReference>
<proteinExistence type="inferred from homology"/>
<keyword evidence="11" id="KW-1185">Reference proteome</keyword>
<dbReference type="SUPFAM" id="SSF52518">
    <property type="entry name" value="Thiamin diphosphate-binding fold (THDP-binding)"/>
    <property type="match status" value="2"/>
</dbReference>
<evidence type="ECO:0000256" key="2">
    <source>
        <dbReference type="ARBA" id="ARBA00001946"/>
    </source>
</evidence>
<dbReference type="GO" id="GO:0004802">
    <property type="term" value="F:transketolase activity"/>
    <property type="evidence" value="ECO:0007669"/>
    <property type="project" value="TreeGrafter"/>
</dbReference>
<evidence type="ECO:0000256" key="3">
    <source>
        <dbReference type="ARBA" id="ARBA00001964"/>
    </source>
</evidence>
<feature type="domain" description="Transketolase-like pyrimidine-binding" evidence="9">
    <location>
        <begin position="369"/>
        <end position="548"/>
    </location>
</feature>
<dbReference type="SUPFAM" id="SSF52922">
    <property type="entry name" value="TK C-terminal domain-like"/>
    <property type="match status" value="1"/>
</dbReference>
<evidence type="ECO:0000313" key="11">
    <source>
        <dbReference type="Proteomes" id="UP000541154"/>
    </source>
</evidence>
<dbReference type="Gene3D" id="3.40.50.970">
    <property type="match status" value="2"/>
</dbReference>
<dbReference type="PROSITE" id="PS00802">
    <property type="entry name" value="TRANSKETOLASE_2"/>
    <property type="match status" value="1"/>
</dbReference>
<dbReference type="Pfam" id="PF22613">
    <property type="entry name" value="Transketolase_C_1"/>
    <property type="match status" value="1"/>
</dbReference>
<dbReference type="Pfam" id="PF00456">
    <property type="entry name" value="Transketolase_N"/>
    <property type="match status" value="1"/>
</dbReference>
<dbReference type="InterPro" id="IPR033247">
    <property type="entry name" value="Transketolase_fam"/>
</dbReference>
<accession>A0A8H6E3Q5</accession>
<comment type="caution">
    <text evidence="10">The sequence shown here is derived from an EMBL/GenBank/DDBJ whole genome shotgun (WGS) entry which is preliminary data.</text>
</comment>
<comment type="cofactor">
    <cofactor evidence="3">
        <name>thiamine diphosphate</name>
        <dbReference type="ChEBI" id="CHEBI:58937"/>
    </cofactor>
</comment>
<sequence>MSPVTSRLIEEDDALAVLTLRNLIFDICNQNGGGHGGSAIGMAAIGVALWKYIMRYNPSNPKWFDRDRFVLSNGHCAMFLYALNHLTGYDAWTMAELKGYGDAKLNGYETLAHGHPEIECPGVEVTTGPLGQGIANAVGLAIAAKNLGSTFNEPGFEVVRSRVWCMTGDGCLMEGVALEAISLAGHLKLDNLTLIYDNNGVTCDGPLAWINTEDVNSKMRASGWYVLDVLDGSHNVQSIREALQHAKNLQGKPVFINIRTVIGVGTSTAGTATAHHGAFDTESVAASKIRAGQDPSSTHSPPERGLAFFRERKAAGETLEEEWNDLISQYAKKHPVKAAKFAARRSGNLDTDSITKILMRLDSTVFEGTATRESNGLILQKLWAECPALCGGGADLVTSNKFLYSETDIFFPNTGAGYKGRYIRYGIREHAMAAISNGLAAYHPRTFLPVTATFLMFYLYAAPGVRMGALSHLPTIHIATHDSFAEGQNGPTHQPVELDSLFRAMPNLTYIRPCDAEETLGAWIYALTSANAKTSPTMISVARDPVSHVPNTDRLQVLRGAYVIDEVMNADITLASCGSSLCHVVDAARILRGDGVKCRIVSCPSFDLLDRQEREYREGVFRLDGKPIVSVEEYVATSWARLHEIDRVQGAFYRGIDARSHISAEPRAGRRALQALSLVGKNIFPRLTMNIKLPLHAAGHPTPLTSLPFTLQRIQEGTRPVRIFELAPHFVKRAKTANMRISAAEKMKDTTWKLARRKL</sequence>
<dbReference type="InterPro" id="IPR005475">
    <property type="entry name" value="Transketolase-like_Pyr-bd"/>
</dbReference>
<evidence type="ECO:0000259" key="9">
    <source>
        <dbReference type="SMART" id="SM00861"/>
    </source>
</evidence>